<dbReference type="EMBL" id="AAKN02016526">
    <property type="status" value="NOT_ANNOTATED_CDS"/>
    <property type="molecule type" value="Genomic_DNA"/>
</dbReference>
<keyword evidence="2" id="KW-0597">Phosphoprotein</keyword>
<reference evidence="8" key="2">
    <citation type="submission" date="2025-08" db="UniProtKB">
        <authorList>
            <consortium name="Ensembl"/>
        </authorList>
    </citation>
    <scope>IDENTIFICATION</scope>
    <source>
        <strain evidence="8">2N</strain>
    </source>
</reference>
<evidence type="ECO:0000256" key="1">
    <source>
        <dbReference type="ARBA" id="ARBA00004123"/>
    </source>
</evidence>
<dbReference type="GeneTree" id="ENSGT00950000183137"/>
<evidence type="ECO:0000256" key="2">
    <source>
        <dbReference type="ARBA" id="ARBA00022553"/>
    </source>
</evidence>
<name>A0A286X792_CAVPO</name>
<reference evidence="8" key="3">
    <citation type="submission" date="2025-09" db="UniProtKB">
        <authorList>
            <consortium name="Ensembl"/>
        </authorList>
    </citation>
    <scope>IDENTIFICATION</scope>
    <source>
        <strain evidence="8">2N</strain>
    </source>
</reference>
<evidence type="ECO:0000256" key="3">
    <source>
        <dbReference type="ARBA" id="ARBA00022884"/>
    </source>
</evidence>
<dbReference type="GO" id="GO:0003723">
    <property type="term" value="F:RNA binding"/>
    <property type="evidence" value="ECO:0007669"/>
    <property type="project" value="UniProtKB-KW"/>
</dbReference>
<dbReference type="Ensembl" id="ENSCPOT00000037628.1">
    <property type="protein sequence ID" value="ENSCPOP00000021291.1"/>
    <property type="gene ID" value="ENSCPOG00000032149.1"/>
</dbReference>
<comment type="subcellular location">
    <subcellularLocation>
        <location evidence="1">Nucleus</location>
    </subcellularLocation>
</comment>
<dbReference type="GO" id="GO:0045944">
    <property type="term" value="P:positive regulation of transcription by RNA polymerase II"/>
    <property type="evidence" value="ECO:0007669"/>
    <property type="project" value="TreeGrafter"/>
</dbReference>
<evidence type="ECO:0000256" key="7">
    <source>
        <dbReference type="SAM" id="MobiDB-lite"/>
    </source>
</evidence>
<dbReference type="InterPro" id="IPR034605">
    <property type="entry name" value="PGC-1"/>
</dbReference>
<dbReference type="AlphaFoldDB" id="A0A286X792"/>
<reference evidence="9" key="1">
    <citation type="journal article" date="2011" name="Nature">
        <title>A high-resolution map of human evolutionary constraint using 29 mammals.</title>
        <authorList>
            <person name="Lindblad-Toh K."/>
            <person name="Garber M."/>
            <person name="Zuk O."/>
            <person name="Lin M.F."/>
            <person name="Parker B.J."/>
            <person name="Washietl S."/>
            <person name="Kheradpour P."/>
            <person name="Ernst J."/>
            <person name="Jordan G."/>
            <person name="Mauceli E."/>
            <person name="Ward L.D."/>
            <person name="Lowe C.B."/>
            <person name="Holloway A.K."/>
            <person name="Clamp M."/>
            <person name="Gnerre S."/>
            <person name="Alfoldi J."/>
            <person name="Beal K."/>
            <person name="Chang J."/>
            <person name="Clawson H."/>
            <person name="Cuff J."/>
            <person name="Di Palma F."/>
            <person name="Fitzgerald S."/>
            <person name="Flicek P."/>
            <person name="Guttman M."/>
            <person name="Hubisz M.J."/>
            <person name="Jaffe D.B."/>
            <person name="Jungreis I."/>
            <person name="Kent W.J."/>
            <person name="Kostka D."/>
            <person name="Lara M."/>
            <person name="Martins A.L."/>
            <person name="Massingham T."/>
            <person name="Moltke I."/>
            <person name="Raney B.J."/>
            <person name="Rasmussen M.D."/>
            <person name="Robinson J."/>
            <person name="Stark A."/>
            <person name="Vilella A.J."/>
            <person name="Wen J."/>
            <person name="Xie X."/>
            <person name="Zody M.C."/>
            <person name="Baldwin J."/>
            <person name="Bloom T."/>
            <person name="Chin C.W."/>
            <person name="Heiman D."/>
            <person name="Nicol R."/>
            <person name="Nusbaum C."/>
            <person name="Young S."/>
            <person name="Wilkinson J."/>
            <person name="Worley K.C."/>
            <person name="Kovar C.L."/>
            <person name="Muzny D.M."/>
            <person name="Gibbs R.A."/>
            <person name="Cree A."/>
            <person name="Dihn H.H."/>
            <person name="Fowler G."/>
            <person name="Jhangiani S."/>
            <person name="Joshi V."/>
            <person name="Lee S."/>
            <person name="Lewis L.R."/>
            <person name="Nazareth L.V."/>
            <person name="Okwuonu G."/>
            <person name="Santibanez J."/>
            <person name="Warren W.C."/>
            <person name="Mardis E.R."/>
            <person name="Weinstock G.M."/>
            <person name="Wilson R.K."/>
            <person name="Delehaunty K."/>
            <person name="Dooling D."/>
            <person name="Fronik C."/>
            <person name="Fulton L."/>
            <person name="Fulton B."/>
            <person name="Graves T."/>
            <person name="Minx P."/>
            <person name="Sodergren E."/>
            <person name="Birney E."/>
            <person name="Margulies E.H."/>
            <person name="Herrero J."/>
            <person name="Green E.D."/>
            <person name="Haussler D."/>
            <person name="Siepel A."/>
            <person name="Goldman N."/>
            <person name="Pollard K.S."/>
            <person name="Pedersen J.S."/>
            <person name="Lander E.S."/>
            <person name="Kellis M."/>
        </authorList>
    </citation>
    <scope>NUCLEOTIDE SEQUENCE [LARGE SCALE GENOMIC DNA]</scope>
    <source>
        <strain evidence="9">2N</strain>
    </source>
</reference>
<dbReference type="GO" id="GO:0003712">
    <property type="term" value="F:transcription coregulator activity"/>
    <property type="evidence" value="ECO:0007669"/>
    <property type="project" value="InterPro"/>
</dbReference>
<protein>
    <submittedName>
        <fullName evidence="8">PPARG related coactivator 1</fullName>
    </submittedName>
</protein>
<dbReference type="VEuPathDB" id="HostDB:ENSCPOG00000032149"/>
<keyword evidence="6" id="KW-0539">Nucleus</keyword>
<organism evidence="8 9">
    <name type="scientific">Cavia porcellus</name>
    <name type="common">Guinea pig</name>
    <dbReference type="NCBI Taxonomy" id="10141"/>
    <lineage>
        <taxon>Eukaryota</taxon>
        <taxon>Metazoa</taxon>
        <taxon>Chordata</taxon>
        <taxon>Craniata</taxon>
        <taxon>Vertebrata</taxon>
        <taxon>Euteleostomi</taxon>
        <taxon>Mammalia</taxon>
        <taxon>Eutheria</taxon>
        <taxon>Euarchontoglires</taxon>
        <taxon>Glires</taxon>
        <taxon>Rodentia</taxon>
        <taxon>Hystricomorpha</taxon>
        <taxon>Caviidae</taxon>
        <taxon>Cavia</taxon>
    </lineage>
</organism>
<feature type="compositionally biased region" description="Low complexity" evidence="7">
    <location>
        <begin position="105"/>
        <end position="130"/>
    </location>
</feature>
<evidence type="ECO:0000313" key="8">
    <source>
        <dbReference type="Ensembl" id="ENSCPOP00000021291.1"/>
    </source>
</evidence>
<keyword evidence="9" id="KW-1185">Reference proteome</keyword>
<dbReference type="PANTHER" id="PTHR15528">
    <property type="entry name" value="PEROXISOME PROLIFERATOR ACTIVATED RECEPTOR GAMMA COACTIVATOR 1 PGC-1 -RELATED"/>
    <property type="match status" value="1"/>
</dbReference>
<keyword evidence="5" id="KW-0804">Transcription</keyword>
<keyword evidence="3" id="KW-0694">RNA-binding</keyword>
<proteinExistence type="predicted"/>
<dbReference type="GO" id="GO:0005634">
    <property type="term" value="C:nucleus"/>
    <property type="evidence" value="ECO:0007669"/>
    <property type="project" value="UniProtKB-SubCell"/>
</dbReference>
<evidence type="ECO:0000256" key="4">
    <source>
        <dbReference type="ARBA" id="ARBA00023015"/>
    </source>
</evidence>
<evidence type="ECO:0000256" key="6">
    <source>
        <dbReference type="ARBA" id="ARBA00023242"/>
    </source>
</evidence>
<evidence type="ECO:0000256" key="5">
    <source>
        <dbReference type="ARBA" id="ARBA00023163"/>
    </source>
</evidence>
<dbReference type="PANTHER" id="PTHR15528:SF5">
    <property type="entry name" value="PEROXISOME PROLIFERATOR-ACTIVATED RECEPTOR GAMMA COACTIVATOR-RELATED PROTEIN 1"/>
    <property type="match status" value="1"/>
</dbReference>
<dbReference type="Bgee" id="ENSCPOG00000032149">
    <property type="expression patterns" value="Expressed in zone of skin and 13 other cell types or tissues"/>
</dbReference>
<evidence type="ECO:0000313" key="9">
    <source>
        <dbReference type="Proteomes" id="UP000005447"/>
    </source>
</evidence>
<feature type="region of interest" description="Disordered" evidence="7">
    <location>
        <begin position="96"/>
        <end position="148"/>
    </location>
</feature>
<keyword evidence="4" id="KW-0805">Transcription regulation</keyword>
<sequence>MEELILQDEALLGTMQSYMDASLISLIEDFGNLGESRLSLEDQNEVSLLTALTEILDNADSENLSPFDSIPDSELLVSPREGSSVEMALADSPWDFSPPSFLETSSPKVPSWRSSRSRPRWGQSPPSQQRSDGEEEEEVASFSGQMLA</sequence>
<dbReference type="Proteomes" id="UP000005447">
    <property type="component" value="Unassembled WGS sequence"/>
</dbReference>
<gene>
    <name evidence="8" type="primary">PPRC1</name>
</gene>
<accession>A0A286X792</accession>